<organism evidence="1 2">
    <name type="scientific">Portunus trituberculatus</name>
    <name type="common">Swimming crab</name>
    <name type="synonym">Neptunus trituberculatus</name>
    <dbReference type="NCBI Taxonomy" id="210409"/>
    <lineage>
        <taxon>Eukaryota</taxon>
        <taxon>Metazoa</taxon>
        <taxon>Ecdysozoa</taxon>
        <taxon>Arthropoda</taxon>
        <taxon>Crustacea</taxon>
        <taxon>Multicrustacea</taxon>
        <taxon>Malacostraca</taxon>
        <taxon>Eumalacostraca</taxon>
        <taxon>Eucarida</taxon>
        <taxon>Decapoda</taxon>
        <taxon>Pleocyemata</taxon>
        <taxon>Brachyura</taxon>
        <taxon>Eubrachyura</taxon>
        <taxon>Portunoidea</taxon>
        <taxon>Portunidae</taxon>
        <taxon>Portuninae</taxon>
        <taxon>Portunus</taxon>
    </lineage>
</organism>
<keyword evidence="2" id="KW-1185">Reference proteome</keyword>
<protein>
    <submittedName>
        <fullName evidence="1">Uncharacterized protein</fullName>
    </submittedName>
</protein>
<proteinExistence type="predicted"/>
<comment type="caution">
    <text evidence="1">The sequence shown here is derived from an EMBL/GenBank/DDBJ whole genome shotgun (WGS) entry which is preliminary data.</text>
</comment>
<sequence length="88" mass="10437">MDRGGQHKAQIDKTPLPLIKYPCFYDVPQEDTQESQLHLHHPQLSFASQFFLLFNGWKRKTALPSIKYQRFHDVPQEKTHRKAYITIT</sequence>
<gene>
    <name evidence="1" type="ORF">E2C01_051892</name>
</gene>
<dbReference type="Proteomes" id="UP000324222">
    <property type="component" value="Unassembled WGS sequence"/>
</dbReference>
<evidence type="ECO:0000313" key="2">
    <source>
        <dbReference type="Proteomes" id="UP000324222"/>
    </source>
</evidence>
<evidence type="ECO:0000313" key="1">
    <source>
        <dbReference type="EMBL" id="MPC57901.1"/>
    </source>
</evidence>
<reference evidence="1 2" key="1">
    <citation type="submission" date="2019-05" db="EMBL/GenBank/DDBJ databases">
        <title>Another draft genome of Portunus trituberculatus and its Hox gene families provides insights of decapod evolution.</title>
        <authorList>
            <person name="Jeong J.-H."/>
            <person name="Song I."/>
            <person name="Kim S."/>
            <person name="Choi T."/>
            <person name="Kim D."/>
            <person name="Ryu S."/>
            <person name="Kim W."/>
        </authorList>
    </citation>
    <scope>NUCLEOTIDE SEQUENCE [LARGE SCALE GENOMIC DNA]</scope>
    <source>
        <tissue evidence="1">Muscle</tissue>
    </source>
</reference>
<dbReference type="AlphaFoldDB" id="A0A5B7GD03"/>
<name>A0A5B7GD03_PORTR</name>
<accession>A0A5B7GD03</accession>
<dbReference type="EMBL" id="VSRR010015171">
    <property type="protein sequence ID" value="MPC57901.1"/>
    <property type="molecule type" value="Genomic_DNA"/>
</dbReference>